<dbReference type="EMBL" id="SRLO01007491">
    <property type="protein sequence ID" value="TNN27957.1"/>
    <property type="molecule type" value="Genomic_DNA"/>
</dbReference>
<feature type="region of interest" description="Disordered" evidence="1">
    <location>
        <begin position="1"/>
        <end position="97"/>
    </location>
</feature>
<keyword evidence="3" id="KW-1185">Reference proteome</keyword>
<sequence length="97" mass="9967">MDIRGPFPAHTNHEPAASGGGVPGASTAGKRRSPKAPSPPPSSSSSSWRTRFDTLGVPRSPGSGLSECLVVTALRSPMQPDRPGGRALLKQVPAQTV</sequence>
<evidence type="ECO:0000313" key="2">
    <source>
        <dbReference type="EMBL" id="TNN27957.1"/>
    </source>
</evidence>
<proteinExistence type="predicted"/>
<accession>A0A4Z2EG90</accession>
<comment type="caution">
    <text evidence="2">The sequence shown here is derived from an EMBL/GenBank/DDBJ whole genome shotgun (WGS) entry which is preliminary data.</text>
</comment>
<dbReference type="AlphaFoldDB" id="A0A4Z2EG90"/>
<dbReference type="Proteomes" id="UP000314294">
    <property type="component" value="Unassembled WGS sequence"/>
</dbReference>
<evidence type="ECO:0000313" key="3">
    <source>
        <dbReference type="Proteomes" id="UP000314294"/>
    </source>
</evidence>
<reference evidence="2 3" key="1">
    <citation type="submission" date="2019-03" db="EMBL/GenBank/DDBJ databases">
        <title>First draft genome of Liparis tanakae, snailfish: a comprehensive survey of snailfish specific genes.</title>
        <authorList>
            <person name="Kim W."/>
            <person name="Song I."/>
            <person name="Jeong J.-H."/>
            <person name="Kim D."/>
            <person name="Kim S."/>
            <person name="Ryu S."/>
            <person name="Song J.Y."/>
            <person name="Lee S.K."/>
        </authorList>
    </citation>
    <scope>NUCLEOTIDE SEQUENCE [LARGE SCALE GENOMIC DNA]</scope>
    <source>
        <tissue evidence="2">Muscle</tissue>
    </source>
</reference>
<gene>
    <name evidence="2" type="ORF">EYF80_061895</name>
</gene>
<protein>
    <submittedName>
        <fullName evidence="2">Uncharacterized protein</fullName>
    </submittedName>
</protein>
<name>A0A4Z2EG90_9TELE</name>
<evidence type="ECO:0000256" key="1">
    <source>
        <dbReference type="SAM" id="MobiDB-lite"/>
    </source>
</evidence>
<organism evidence="2 3">
    <name type="scientific">Liparis tanakae</name>
    <name type="common">Tanaka's snailfish</name>
    <dbReference type="NCBI Taxonomy" id="230148"/>
    <lineage>
        <taxon>Eukaryota</taxon>
        <taxon>Metazoa</taxon>
        <taxon>Chordata</taxon>
        <taxon>Craniata</taxon>
        <taxon>Vertebrata</taxon>
        <taxon>Euteleostomi</taxon>
        <taxon>Actinopterygii</taxon>
        <taxon>Neopterygii</taxon>
        <taxon>Teleostei</taxon>
        <taxon>Neoteleostei</taxon>
        <taxon>Acanthomorphata</taxon>
        <taxon>Eupercaria</taxon>
        <taxon>Perciformes</taxon>
        <taxon>Cottioidei</taxon>
        <taxon>Cottales</taxon>
        <taxon>Liparidae</taxon>
        <taxon>Liparis</taxon>
    </lineage>
</organism>